<dbReference type="HAMAP" id="MF_00192">
    <property type="entry name" value="RNApol_arch_Rpo6"/>
    <property type="match status" value="1"/>
</dbReference>
<comment type="caution">
    <text evidence="3">The sequence shown here is derived from an EMBL/GenBank/DDBJ whole genome shotgun (WGS) entry which is preliminary data.</text>
</comment>
<dbReference type="InterPro" id="IPR006111">
    <property type="entry name" value="Rpo6/Rpb6"/>
</dbReference>
<dbReference type="PANTHER" id="PTHR47227">
    <property type="entry name" value="DNA-DIRECTED RNA POLYMERASE SUBUNIT K"/>
    <property type="match status" value="1"/>
</dbReference>
<keyword evidence="1" id="KW-0240">DNA-directed RNA polymerase</keyword>
<evidence type="ECO:0000256" key="1">
    <source>
        <dbReference type="ARBA" id="ARBA00022478"/>
    </source>
</evidence>
<dbReference type="EC" id="2.7.7.6" evidence="3"/>
<dbReference type="GO" id="GO:0003899">
    <property type="term" value="F:DNA-directed RNA polymerase activity"/>
    <property type="evidence" value="ECO:0007669"/>
    <property type="project" value="UniProtKB-EC"/>
</dbReference>
<reference evidence="3" key="2">
    <citation type="journal article" date="2014" name="ISME J.">
        <title>Microbial stratification in low pH oxic and suboxic macroscopic growths along an acid mine drainage.</title>
        <authorList>
            <person name="Mendez-Garcia C."/>
            <person name="Mesa V."/>
            <person name="Sprenger R.R."/>
            <person name="Richter M."/>
            <person name="Diez M.S."/>
            <person name="Solano J."/>
            <person name="Bargiela R."/>
            <person name="Golyshina O.V."/>
            <person name="Manteca A."/>
            <person name="Ramos J.L."/>
            <person name="Gallego J.R."/>
            <person name="Llorente I."/>
            <person name="Martins Dos Santos V.A."/>
            <person name="Jensen O.N."/>
            <person name="Pelaez A.I."/>
            <person name="Sanchez J."/>
            <person name="Ferrer M."/>
        </authorList>
    </citation>
    <scope>NUCLEOTIDE SEQUENCE</scope>
</reference>
<dbReference type="PANTHER" id="PTHR47227:SF5">
    <property type="entry name" value="DNA-DIRECTED RNA POLYMERASES I, II, AND III SUBUNIT RPABC2"/>
    <property type="match status" value="1"/>
</dbReference>
<dbReference type="InterPro" id="IPR006110">
    <property type="entry name" value="Pol_omega/Rpo6/RPB6"/>
</dbReference>
<dbReference type="GO" id="GO:0042797">
    <property type="term" value="P:tRNA transcription by RNA polymerase III"/>
    <property type="evidence" value="ECO:0007669"/>
    <property type="project" value="TreeGrafter"/>
</dbReference>
<organism evidence="3">
    <name type="scientific">mine drainage metagenome</name>
    <dbReference type="NCBI Taxonomy" id="410659"/>
    <lineage>
        <taxon>unclassified sequences</taxon>
        <taxon>metagenomes</taxon>
        <taxon>ecological metagenomes</taxon>
    </lineage>
</organism>
<dbReference type="Pfam" id="PF01192">
    <property type="entry name" value="RNA_pol_Rpb6"/>
    <property type="match status" value="1"/>
</dbReference>
<dbReference type="NCBIfam" id="NF002208">
    <property type="entry name" value="PRK01099.1-3"/>
    <property type="match status" value="1"/>
</dbReference>
<dbReference type="AlphaFoldDB" id="T1AU37"/>
<dbReference type="Gene3D" id="3.90.940.10">
    <property type="match status" value="1"/>
</dbReference>
<keyword evidence="2" id="KW-0804">Transcription</keyword>
<dbReference type="InterPro" id="IPR036161">
    <property type="entry name" value="RPB6/omega-like_sf"/>
</dbReference>
<reference evidence="3" key="1">
    <citation type="submission" date="2013-08" db="EMBL/GenBank/DDBJ databases">
        <authorList>
            <person name="Mendez C."/>
            <person name="Richter M."/>
            <person name="Ferrer M."/>
            <person name="Sanchez J."/>
        </authorList>
    </citation>
    <scope>NUCLEOTIDE SEQUENCE</scope>
</reference>
<dbReference type="EMBL" id="AUZZ01006695">
    <property type="protein sequence ID" value="EQD45535.1"/>
    <property type="molecule type" value="Genomic_DNA"/>
</dbReference>
<dbReference type="GO" id="GO:0003677">
    <property type="term" value="F:DNA binding"/>
    <property type="evidence" value="ECO:0007669"/>
    <property type="project" value="InterPro"/>
</dbReference>
<proteinExistence type="inferred from homology"/>
<protein>
    <submittedName>
        <fullName evidence="3">RNA polymerase Rpb6</fullName>
        <ecNumber evidence="3">2.7.7.6</ecNumber>
    </submittedName>
</protein>
<evidence type="ECO:0000256" key="2">
    <source>
        <dbReference type="ARBA" id="ARBA00023163"/>
    </source>
</evidence>
<dbReference type="PIRSF" id="PIRSF000778">
    <property type="entry name" value="RpoK/RPB6"/>
    <property type="match status" value="1"/>
</dbReference>
<dbReference type="SUPFAM" id="SSF63562">
    <property type="entry name" value="RPB6/omega subunit-like"/>
    <property type="match status" value="1"/>
</dbReference>
<evidence type="ECO:0000313" key="3">
    <source>
        <dbReference type="EMBL" id="EQD45535.1"/>
    </source>
</evidence>
<dbReference type="SMART" id="SM01409">
    <property type="entry name" value="RNA_pol_Rpb6"/>
    <property type="match status" value="1"/>
</dbReference>
<keyword evidence="3" id="KW-0808">Transferase</keyword>
<dbReference type="GO" id="GO:0000428">
    <property type="term" value="C:DNA-directed RNA polymerase complex"/>
    <property type="evidence" value="ECO:0007669"/>
    <property type="project" value="UniProtKB-KW"/>
</dbReference>
<accession>T1AU37</accession>
<keyword evidence="3" id="KW-0548">Nucleotidyltransferase</keyword>
<name>T1AU37_9ZZZZ</name>
<dbReference type="GO" id="GO:0006366">
    <property type="term" value="P:transcription by RNA polymerase II"/>
    <property type="evidence" value="ECO:0007669"/>
    <property type="project" value="TreeGrafter"/>
</dbReference>
<gene>
    <name evidence="3" type="ORF">B2A_09270</name>
</gene>
<dbReference type="GO" id="GO:0006360">
    <property type="term" value="P:transcription by RNA polymerase I"/>
    <property type="evidence" value="ECO:0007669"/>
    <property type="project" value="TreeGrafter"/>
</dbReference>
<sequence>MMITMEENYTKYEKARIVGARALELAYGAPPLMKVPEGIVDPVKLAEMEFEKGVIPITILRPGSRE</sequence>